<dbReference type="SUPFAM" id="SSF51735">
    <property type="entry name" value="NAD(P)-binding Rossmann-fold domains"/>
    <property type="match status" value="1"/>
</dbReference>
<name>A0ABP9KYT9_9NOCA</name>
<dbReference type="InterPro" id="IPR036291">
    <property type="entry name" value="NAD(P)-bd_dom_sf"/>
</dbReference>
<dbReference type="Proteomes" id="UP001500603">
    <property type="component" value="Unassembled WGS sequence"/>
</dbReference>
<organism evidence="2 3">
    <name type="scientific">Nocardia callitridis</name>
    <dbReference type="NCBI Taxonomy" id="648753"/>
    <lineage>
        <taxon>Bacteria</taxon>
        <taxon>Bacillati</taxon>
        <taxon>Actinomycetota</taxon>
        <taxon>Actinomycetes</taxon>
        <taxon>Mycobacteriales</taxon>
        <taxon>Nocardiaceae</taxon>
        <taxon>Nocardia</taxon>
    </lineage>
</organism>
<sequence>MTGARPEEPMNKLRVIQWTTGKVGKLSLRGVLDDPRLELVGVYAYSADKAGTDAGALCGRPDTGLLATSDIDALVALDADTVFYNPFMADLDHVVRLLDSGLDVISTNLFLNVGGIQGATREALAAACERGNSSLYITGINPGWINTMVTAMTAVCRDIQRVSISESADVSVYESAETWQALGFSLAEATPEVIEMAKLWLSTFRDSVQRMAVALDYELDDLEFFIEHQTASEDVDLGWLSLRKDTIAALRGGWNGKVHGKAVVQTNVAWYLTEKLNGNWEFDDDHYHVVIEGEPEVHTRIRFVPPESWGNHEWDTMTAMPAVSAALDVAAAPAGILTLKDVGLPCAPAGTWLTQRRSAESRVPAADPIR</sequence>
<accession>A0ABP9KYT9</accession>
<dbReference type="Gene3D" id="3.40.50.720">
    <property type="entry name" value="NAD(P)-binding Rossmann-like Domain"/>
    <property type="match status" value="1"/>
</dbReference>
<evidence type="ECO:0000259" key="1">
    <source>
        <dbReference type="Pfam" id="PF19328"/>
    </source>
</evidence>
<dbReference type="CDD" id="cd24146">
    <property type="entry name" value="nat-AmDH_N_like"/>
    <property type="match status" value="1"/>
</dbReference>
<reference evidence="3" key="1">
    <citation type="journal article" date="2019" name="Int. J. Syst. Evol. Microbiol.">
        <title>The Global Catalogue of Microorganisms (GCM) 10K type strain sequencing project: providing services to taxonomists for standard genome sequencing and annotation.</title>
        <authorList>
            <consortium name="The Broad Institute Genomics Platform"/>
            <consortium name="The Broad Institute Genome Sequencing Center for Infectious Disease"/>
            <person name="Wu L."/>
            <person name="Ma J."/>
        </authorList>
    </citation>
    <scope>NUCLEOTIDE SEQUENCE [LARGE SCALE GENOMIC DNA]</scope>
    <source>
        <strain evidence="3">JCM 18298</strain>
    </source>
</reference>
<gene>
    <name evidence="2" type="ORF">GCM10023318_54780</name>
</gene>
<keyword evidence="3" id="KW-1185">Reference proteome</keyword>
<feature type="domain" description="2,4-diaminopentanoate dehydrogenase C-terminal" evidence="1">
    <location>
        <begin position="145"/>
        <end position="350"/>
    </location>
</feature>
<evidence type="ECO:0000313" key="3">
    <source>
        <dbReference type="Proteomes" id="UP001500603"/>
    </source>
</evidence>
<dbReference type="Pfam" id="PF19328">
    <property type="entry name" value="DAP_DH_C"/>
    <property type="match status" value="1"/>
</dbReference>
<proteinExistence type="predicted"/>
<evidence type="ECO:0000313" key="2">
    <source>
        <dbReference type="EMBL" id="GAA5066515.1"/>
    </source>
</evidence>
<protein>
    <submittedName>
        <fullName evidence="2">Dihydrodipicolinate reductase</fullName>
    </submittedName>
</protein>
<dbReference type="EMBL" id="BAABJM010000007">
    <property type="protein sequence ID" value="GAA5066515.1"/>
    <property type="molecule type" value="Genomic_DNA"/>
</dbReference>
<dbReference type="InterPro" id="IPR045760">
    <property type="entry name" value="DAP_DH_C"/>
</dbReference>
<comment type="caution">
    <text evidence="2">The sequence shown here is derived from an EMBL/GenBank/DDBJ whole genome shotgun (WGS) entry which is preliminary data.</text>
</comment>